<name>A0ABS2KFN5_9GAMM</name>
<dbReference type="Pfam" id="PF03466">
    <property type="entry name" value="LysR_substrate"/>
    <property type="match status" value="1"/>
</dbReference>
<protein>
    <submittedName>
        <fullName evidence="6">LysR family transcriptional regulator</fullName>
    </submittedName>
</protein>
<sequence length="317" mass="35071">MNLTIARTHLDGLVMFLTVAECQGFRAAARHLGITPSAVSQGIRSLEERVGAPLFSRTTRSVRLTEAGERLLAHARPAVDMLTAGLDAASDLGGEITGRLRINVPRPTLPLLVNRLLPDFLDAHPNVELELVGEDRPIDIVEEGFDAGIRLGNFVQIDMVAVWLTPPERFVVVGSPALFRKHGRPASPRDLQNFRCILLRQSVRALDHWQFVVDGERITVNIEGPLIINDVEACIRSALRGVGLFQLPHSLVMSHLESGGLQTVLEPYCEEVPGLSLYYPSRSQSLPKLRAFVDFATQRMRRAFKPGDYLPNPVPNK</sequence>
<gene>
    <name evidence="6" type="ORF">ISS99_10540</name>
</gene>
<proteinExistence type="inferred from homology"/>
<dbReference type="PRINTS" id="PR00039">
    <property type="entry name" value="HTHLYSR"/>
</dbReference>
<dbReference type="InterPro" id="IPR058163">
    <property type="entry name" value="LysR-type_TF_proteobact-type"/>
</dbReference>
<dbReference type="Proteomes" id="UP001430193">
    <property type="component" value="Unassembled WGS sequence"/>
</dbReference>
<dbReference type="EMBL" id="JADIKF010000038">
    <property type="protein sequence ID" value="MBM7129967.1"/>
    <property type="molecule type" value="Genomic_DNA"/>
</dbReference>
<dbReference type="SUPFAM" id="SSF46785">
    <property type="entry name" value="Winged helix' DNA-binding domain"/>
    <property type="match status" value="1"/>
</dbReference>
<accession>A0ABS2KFN5</accession>
<dbReference type="InterPro" id="IPR005119">
    <property type="entry name" value="LysR_subst-bd"/>
</dbReference>
<dbReference type="Pfam" id="PF00126">
    <property type="entry name" value="HTH_1"/>
    <property type="match status" value="1"/>
</dbReference>
<dbReference type="InterPro" id="IPR036388">
    <property type="entry name" value="WH-like_DNA-bd_sf"/>
</dbReference>
<dbReference type="PROSITE" id="PS50931">
    <property type="entry name" value="HTH_LYSR"/>
    <property type="match status" value="1"/>
</dbReference>
<evidence type="ECO:0000256" key="3">
    <source>
        <dbReference type="ARBA" id="ARBA00023125"/>
    </source>
</evidence>
<keyword evidence="2" id="KW-0805">Transcription regulation</keyword>
<comment type="caution">
    <text evidence="6">The sequence shown here is derived from an EMBL/GenBank/DDBJ whole genome shotgun (WGS) entry which is preliminary data.</text>
</comment>
<dbReference type="InterPro" id="IPR036390">
    <property type="entry name" value="WH_DNA-bd_sf"/>
</dbReference>
<evidence type="ECO:0000256" key="2">
    <source>
        <dbReference type="ARBA" id="ARBA00023015"/>
    </source>
</evidence>
<evidence type="ECO:0000313" key="7">
    <source>
        <dbReference type="Proteomes" id="UP001430193"/>
    </source>
</evidence>
<evidence type="ECO:0000256" key="1">
    <source>
        <dbReference type="ARBA" id="ARBA00009437"/>
    </source>
</evidence>
<keyword evidence="7" id="KW-1185">Reference proteome</keyword>
<dbReference type="PANTHER" id="PTHR30537">
    <property type="entry name" value="HTH-TYPE TRANSCRIPTIONAL REGULATOR"/>
    <property type="match status" value="1"/>
</dbReference>
<evidence type="ECO:0000259" key="5">
    <source>
        <dbReference type="PROSITE" id="PS50931"/>
    </source>
</evidence>
<dbReference type="PANTHER" id="PTHR30537:SF5">
    <property type="entry name" value="HTH-TYPE TRANSCRIPTIONAL ACTIVATOR TTDR-RELATED"/>
    <property type="match status" value="1"/>
</dbReference>
<dbReference type="Gene3D" id="1.10.10.10">
    <property type="entry name" value="Winged helix-like DNA-binding domain superfamily/Winged helix DNA-binding domain"/>
    <property type="match status" value="1"/>
</dbReference>
<evidence type="ECO:0000313" key="6">
    <source>
        <dbReference type="EMBL" id="MBM7129967.1"/>
    </source>
</evidence>
<reference evidence="6" key="1">
    <citation type="submission" date="2020-10" db="EMBL/GenBank/DDBJ databases">
        <title>Phylogeny of dyella-like bacteria.</title>
        <authorList>
            <person name="Fu J."/>
        </authorList>
    </citation>
    <scope>NUCLEOTIDE SEQUENCE</scope>
    <source>
        <strain evidence="6">DHON07</strain>
    </source>
</reference>
<keyword evidence="4" id="KW-0804">Transcription</keyword>
<keyword evidence="3" id="KW-0238">DNA-binding</keyword>
<organism evidence="6 7">
    <name type="scientific">Dyella mobilis</name>
    <dbReference type="NCBI Taxonomy" id="1849582"/>
    <lineage>
        <taxon>Bacteria</taxon>
        <taxon>Pseudomonadati</taxon>
        <taxon>Pseudomonadota</taxon>
        <taxon>Gammaproteobacteria</taxon>
        <taxon>Lysobacterales</taxon>
        <taxon>Rhodanobacteraceae</taxon>
        <taxon>Dyella</taxon>
    </lineage>
</organism>
<feature type="domain" description="HTH lysR-type" evidence="5">
    <location>
        <begin position="10"/>
        <end position="65"/>
    </location>
</feature>
<dbReference type="SUPFAM" id="SSF53850">
    <property type="entry name" value="Periplasmic binding protein-like II"/>
    <property type="match status" value="1"/>
</dbReference>
<comment type="similarity">
    <text evidence="1">Belongs to the LysR transcriptional regulatory family.</text>
</comment>
<dbReference type="InterPro" id="IPR000847">
    <property type="entry name" value="LysR_HTH_N"/>
</dbReference>
<dbReference type="Gene3D" id="3.40.190.290">
    <property type="match status" value="1"/>
</dbReference>
<evidence type="ECO:0000256" key="4">
    <source>
        <dbReference type="ARBA" id="ARBA00023163"/>
    </source>
</evidence>